<feature type="domain" description="KY-like immunoglobulin-like" evidence="1">
    <location>
        <begin position="10"/>
        <end position="128"/>
    </location>
</feature>
<accession>A0A210Q744</accession>
<name>A0A210Q744_MIZYE</name>
<dbReference type="Pfam" id="PF23265">
    <property type="entry name" value="Ig-like_KY"/>
    <property type="match status" value="1"/>
</dbReference>
<gene>
    <name evidence="2" type="ORF">KP79_PYT17860</name>
</gene>
<protein>
    <submittedName>
        <fullName evidence="2">Kyphoscoliosis peptidase</fullName>
    </submittedName>
</protein>
<dbReference type="PANTHER" id="PTHR47020:SF1">
    <property type="entry name" value="HILLARIN"/>
    <property type="match status" value="1"/>
</dbReference>
<organism evidence="2 3">
    <name type="scientific">Mizuhopecten yessoensis</name>
    <name type="common">Japanese scallop</name>
    <name type="synonym">Patinopecten yessoensis</name>
    <dbReference type="NCBI Taxonomy" id="6573"/>
    <lineage>
        <taxon>Eukaryota</taxon>
        <taxon>Metazoa</taxon>
        <taxon>Spiralia</taxon>
        <taxon>Lophotrochozoa</taxon>
        <taxon>Mollusca</taxon>
        <taxon>Bivalvia</taxon>
        <taxon>Autobranchia</taxon>
        <taxon>Pteriomorphia</taxon>
        <taxon>Pectinida</taxon>
        <taxon>Pectinoidea</taxon>
        <taxon>Pectinidae</taxon>
        <taxon>Mizuhopecten</taxon>
    </lineage>
</organism>
<dbReference type="OrthoDB" id="6045135at2759"/>
<dbReference type="AlphaFoldDB" id="A0A210Q744"/>
<comment type="caution">
    <text evidence="2">The sequence shown here is derived from an EMBL/GenBank/DDBJ whole genome shotgun (WGS) entry which is preliminary data.</text>
</comment>
<dbReference type="EMBL" id="NEDP02004753">
    <property type="protein sequence ID" value="OWF44556.1"/>
    <property type="molecule type" value="Genomic_DNA"/>
</dbReference>
<evidence type="ECO:0000259" key="1">
    <source>
        <dbReference type="Pfam" id="PF23265"/>
    </source>
</evidence>
<reference evidence="2 3" key="1">
    <citation type="journal article" date="2017" name="Nat. Ecol. Evol.">
        <title>Scallop genome provides insights into evolution of bilaterian karyotype and development.</title>
        <authorList>
            <person name="Wang S."/>
            <person name="Zhang J."/>
            <person name="Jiao W."/>
            <person name="Li J."/>
            <person name="Xun X."/>
            <person name="Sun Y."/>
            <person name="Guo X."/>
            <person name="Huan P."/>
            <person name="Dong B."/>
            <person name="Zhang L."/>
            <person name="Hu X."/>
            <person name="Sun X."/>
            <person name="Wang J."/>
            <person name="Zhao C."/>
            <person name="Wang Y."/>
            <person name="Wang D."/>
            <person name="Huang X."/>
            <person name="Wang R."/>
            <person name="Lv J."/>
            <person name="Li Y."/>
            <person name="Zhang Z."/>
            <person name="Liu B."/>
            <person name="Lu W."/>
            <person name="Hui Y."/>
            <person name="Liang J."/>
            <person name="Zhou Z."/>
            <person name="Hou R."/>
            <person name="Li X."/>
            <person name="Liu Y."/>
            <person name="Li H."/>
            <person name="Ning X."/>
            <person name="Lin Y."/>
            <person name="Zhao L."/>
            <person name="Xing Q."/>
            <person name="Dou J."/>
            <person name="Li Y."/>
            <person name="Mao J."/>
            <person name="Guo H."/>
            <person name="Dou H."/>
            <person name="Li T."/>
            <person name="Mu C."/>
            <person name="Jiang W."/>
            <person name="Fu Q."/>
            <person name="Fu X."/>
            <person name="Miao Y."/>
            <person name="Liu J."/>
            <person name="Yu Q."/>
            <person name="Li R."/>
            <person name="Liao H."/>
            <person name="Li X."/>
            <person name="Kong Y."/>
            <person name="Jiang Z."/>
            <person name="Chourrout D."/>
            <person name="Li R."/>
            <person name="Bao Z."/>
        </authorList>
    </citation>
    <scope>NUCLEOTIDE SEQUENCE [LARGE SCALE GENOMIC DNA]</scope>
    <source>
        <strain evidence="2 3">PY_sf001</strain>
    </source>
</reference>
<dbReference type="InterPro" id="IPR056564">
    <property type="entry name" value="Ig-like_KY"/>
</dbReference>
<dbReference type="PANTHER" id="PTHR47020">
    <property type="entry name" value="HILLARIN"/>
    <property type="match status" value="1"/>
</dbReference>
<dbReference type="Proteomes" id="UP000242188">
    <property type="component" value="Unassembled WGS sequence"/>
</dbReference>
<evidence type="ECO:0000313" key="3">
    <source>
        <dbReference type="Proteomes" id="UP000242188"/>
    </source>
</evidence>
<sequence length="223" mass="25457">MADVRPELPEGYLGAQGSFGELGLSVSSHSDPCITVRENHLCVKFQCGKQVKFTHQLINCCTEKENNEYVFTHTKDNIVEFVIQLPEMGYYKLQLFALPVSDDSKSLPNVFNYLIHCTRAMQPVYPYPKQYAQWKEGCYLNKPLILHNEAKLTNIQWSVHVPRAKGVAIVADGEWFHFENRGGPVWEGTLSLDQLRGKNPKITLNANLSDDETKYCTLLEYKL</sequence>
<proteinExistence type="predicted"/>
<evidence type="ECO:0000313" key="2">
    <source>
        <dbReference type="EMBL" id="OWF44556.1"/>
    </source>
</evidence>
<keyword evidence="3" id="KW-1185">Reference proteome</keyword>
<dbReference type="InterPro" id="IPR053041">
    <property type="entry name" value="Transglut-like_Superfamily_Mod"/>
</dbReference>